<evidence type="ECO:0000313" key="2">
    <source>
        <dbReference type="EMBL" id="MBW7473715.1"/>
    </source>
</evidence>
<keyword evidence="3" id="KW-1185">Reference proteome</keyword>
<feature type="region of interest" description="Disordered" evidence="1">
    <location>
        <begin position="1"/>
        <end position="20"/>
    </location>
</feature>
<dbReference type="RefSeq" id="WP_219870922.1">
    <property type="nucleotide sequence ID" value="NZ_JAHZIJ010000001.1"/>
</dbReference>
<gene>
    <name evidence="2" type="ORF">K0T92_03025</name>
</gene>
<evidence type="ECO:0000313" key="3">
    <source>
        <dbReference type="Proteomes" id="UP000812277"/>
    </source>
</evidence>
<dbReference type="EMBL" id="JAHZIJ010000001">
    <property type="protein sequence ID" value="MBW7473715.1"/>
    <property type="molecule type" value="Genomic_DNA"/>
</dbReference>
<evidence type="ECO:0000256" key="1">
    <source>
        <dbReference type="SAM" id="MobiDB-lite"/>
    </source>
</evidence>
<dbReference type="Proteomes" id="UP000812277">
    <property type="component" value="Unassembled WGS sequence"/>
</dbReference>
<comment type="caution">
    <text evidence="2">The sequence shown here is derived from an EMBL/GenBank/DDBJ whole genome shotgun (WGS) entry which is preliminary data.</text>
</comment>
<sequence length="134" mass="15455">MEKKIVTEPLPKKVSTAPHHPVEPAPIAPMPVKPMEKYEVKKWCKDQMHRYVLVQTRDGWCCDGFIEHIDDDMLCIAIPHCGPGYDPRAFVPFTPFTPFFPGPFFPAPFFPRRRFIRQTFPLAALLGLTLLPFF</sequence>
<accession>A0ABS7D1F0</accession>
<protein>
    <submittedName>
        <fullName evidence="2">Uncharacterized protein</fullName>
    </submittedName>
</protein>
<organism evidence="2 3">
    <name type="scientific">Paenibacillus oenotherae</name>
    <dbReference type="NCBI Taxonomy" id="1435645"/>
    <lineage>
        <taxon>Bacteria</taxon>
        <taxon>Bacillati</taxon>
        <taxon>Bacillota</taxon>
        <taxon>Bacilli</taxon>
        <taxon>Bacillales</taxon>
        <taxon>Paenibacillaceae</taxon>
        <taxon>Paenibacillus</taxon>
    </lineage>
</organism>
<proteinExistence type="predicted"/>
<reference evidence="2 3" key="1">
    <citation type="submission" date="2021-07" db="EMBL/GenBank/DDBJ databases">
        <title>Paenibacillus radiodurans sp. nov., isolated from the southeastern edge of Tengger Desert.</title>
        <authorList>
            <person name="Zhang G."/>
        </authorList>
    </citation>
    <scope>NUCLEOTIDE SEQUENCE [LARGE SCALE GENOMIC DNA]</scope>
    <source>
        <strain evidence="2 3">DT7-4</strain>
    </source>
</reference>
<name>A0ABS7D1F0_9BACL</name>